<accession>A0ABW3UJN6</accession>
<name>A0ABW3UJN6_9BACL</name>
<sequence>MNEIGLYIKTIRQQRGVDIMDFARELGVSPDYLSNLESGKTRTLQLEIINKLQNEFQLIETNEIEPYIENDAGARIEQLALSLRALHEHDPKAAEYLIGIVEQGFEWMISTGKLQTGKNLRFFDNNQ</sequence>
<protein>
    <submittedName>
        <fullName evidence="2">Transcriptional regulator</fullName>
    </submittedName>
</protein>
<reference evidence="3" key="1">
    <citation type="journal article" date="2019" name="Int. J. Syst. Evol. Microbiol.">
        <title>The Global Catalogue of Microorganisms (GCM) 10K type strain sequencing project: providing services to taxonomists for standard genome sequencing and annotation.</title>
        <authorList>
            <consortium name="The Broad Institute Genomics Platform"/>
            <consortium name="The Broad Institute Genome Sequencing Center for Infectious Disease"/>
            <person name="Wu L."/>
            <person name="Ma J."/>
        </authorList>
    </citation>
    <scope>NUCLEOTIDE SEQUENCE [LARGE SCALE GENOMIC DNA]</scope>
    <source>
        <strain evidence="3">CCUG 53270</strain>
    </source>
</reference>
<dbReference type="RefSeq" id="WP_345587097.1">
    <property type="nucleotide sequence ID" value="NZ_BAABJG010000006.1"/>
</dbReference>
<dbReference type="Gene3D" id="1.10.260.40">
    <property type="entry name" value="lambda repressor-like DNA-binding domains"/>
    <property type="match status" value="1"/>
</dbReference>
<dbReference type="SUPFAM" id="SSF47413">
    <property type="entry name" value="lambda repressor-like DNA-binding domains"/>
    <property type="match status" value="1"/>
</dbReference>
<dbReference type="InterPro" id="IPR001387">
    <property type="entry name" value="Cro/C1-type_HTH"/>
</dbReference>
<gene>
    <name evidence="2" type="ORF">ACFQ4B_10010</name>
</gene>
<feature type="domain" description="HTH cro/C1-type" evidence="1">
    <location>
        <begin position="8"/>
        <end position="64"/>
    </location>
</feature>
<evidence type="ECO:0000313" key="2">
    <source>
        <dbReference type="EMBL" id="MFD1220454.1"/>
    </source>
</evidence>
<proteinExistence type="predicted"/>
<dbReference type="InterPro" id="IPR010982">
    <property type="entry name" value="Lambda_DNA-bd_dom_sf"/>
</dbReference>
<evidence type="ECO:0000313" key="3">
    <source>
        <dbReference type="Proteomes" id="UP001597180"/>
    </source>
</evidence>
<dbReference type="CDD" id="cd00093">
    <property type="entry name" value="HTH_XRE"/>
    <property type="match status" value="1"/>
</dbReference>
<comment type="caution">
    <text evidence="2">The sequence shown here is derived from an EMBL/GenBank/DDBJ whole genome shotgun (WGS) entry which is preliminary data.</text>
</comment>
<keyword evidence="3" id="KW-1185">Reference proteome</keyword>
<organism evidence="2 3">
    <name type="scientific">Paenibacillus vulneris</name>
    <dbReference type="NCBI Taxonomy" id="1133364"/>
    <lineage>
        <taxon>Bacteria</taxon>
        <taxon>Bacillati</taxon>
        <taxon>Bacillota</taxon>
        <taxon>Bacilli</taxon>
        <taxon>Bacillales</taxon>
        <taxon>Paenibacillaceae</taxon>
        <taxon>Paenibacillus</taxon>
    </lineage>
</organism>
<dbReference type="EMBL" id="JBHTLU010000013">
    <property type="protein sequence ID" value="MFD1220454.1"/>
    <property type="molecule type" value="Genomic_DNA"/>
</dbReference>
<dbReference type="SMART" id="SM00530">
    <property type="entry name" value="HTH_XRE"/>
    <property type="match status" value="1"/>
</dbReference>
<evidence type="ECO:0000259" key="1">
    <source>
        <dbReference type="PROSITE" id="PS50943"/>
    </source>
</evidence>
<dbReference type="Pfam" id="PF01381">
    <property type="entry name" value="HTH_3"/>
    <property type="match status" value="1"/>
</dbReference>
<dbReference type="PROSITE" id="PS50943">
    <property type="entry name" value="HTH_CROC1"/>
    <property type="match status" value="1"/>
</dbReference>
<dbReference type="Proteomes" id="UP001597180">
    <property type="component" value="Unassembled WGS sequence"/>
</dbReference>